<sequence length="365" mass="39892">MILHLYFARRFLMTFLGIFAGFAAFVFILDLVEQIRRFDDEGVAFGPIVQLTLLNLPGSLYEMLPLIMILSSIALFLALSRSSELVIARAAGRSGIVSLIGPMLVALTVGGVAVAAMNPIVAATSQRYSELKELYEDGRRSVISIGSGGLWLRQGDETGQTVIRASRANADATLLYDVSFLEYRAEIGPVRRLLAREAELVEGAWTLRDVKTWPLGPGVNAEANAQLYDTIDIPSSLTPERIRDRFGQPSAISIWNLPRFISDLEQAGFSARRHAVWFQMELARPIFLVSLILVGAAFTMEHARIARTGVAVLSAVLIGFGLFYIRNFAQILGESGQLAPLVAAWVPPAASLLLALGFLLQREDG</sequence>
<comment type="subcellular location">
    <subcellularLocation>
        <location evidence="1">Cell membrane</location>
        <topology evidence="1">Multi-pass membrane protein</topology>
    </subcellularLocation>
</comment>
<dbReference type="GO" id="GO:0055085">
    <property type="term" value="P:transmembrane transport"/>
    <property type="evidence" value="ECO:0007669"/>
    <property type="project" value="InterPro"/>
</dbReference>
<dbReference type="PANTHER" id="PTHR33529:SF2">
    <property type="entry name" value="LIPOPOLYSACCHARIDE EXPORT SYSTEM PERMEASE PROTEIN LPTG"/>
    <property type="match status" value="1"/>
</dbReference>
<reference evidence="8" key="1">
    <citation type="submission" date="2017-01" db="EMBL/GenBank/DDBJ databases">
        <authorList>
            <person name="Varghese N."/>
            <person name="Submissions S."/>
        </authorList>
    </citation>
    <scope>NUCLEOTIDE SEQUENCE [LARGE SCALE GENOMIC DNA]</scope>
    <source>
        <strain evidence="8">DSM 29430</strain>
    </source>
</reference>
<evidence type="ECO:0000256" key="1">
    <source>
        <dbReference type="ARBA" id="ARBA00004651"/>
    </source>
</evidence>
<dbReference type="GO" id="GO:0015920">
    <property type="term" value="P:lipopolysaccharide transport"/>
    <property type="evidence" value="ECO:0007669"/>
    <property type="project" value="TreeGrafter"/>
</dbReference>
<dbReference type="PANTHER" id="PTHR33529">
    <property type="entry name" value="SLR0882 PROTEIN-RELATED"/>
    <property type="match status" value="1"/>
</dbReference>
<keyword evidence="4 6" id="KW-1133">Transmembrane helix</keyword>
<keyword evidence="2" id="KW-1003">Cell membrane</keyword>
<accession>A0A1N7N0T4</accession>
<name>A0A1N7N0T4_9RHOB</name>
<dbReference type="InterPro" id="IPR030923">
    <property type="entry name" value="LptG"/>
</dbReference>
<feature type="transmembrane region" description="Helical" evidence="6">
    <location>
        <begin position="60"/>
        <end position="79"/>
    </location>
</feature>
<gene>
    <name evidence="7" type="ORF">SAMN05421759_106127</name>
</gene>
<dbReference type="OrthoDB" id="9798468at2"/>
<keyword evidence="5 6" id="KW-0472">Membrane</keyword>
<feature type="transmembrane region" description="Helical" evidence="6">
    <location>
        <begin position="338"/>
        <end position="360"/>
    </location>
</feature>
<dbReference type="RefSeq" id="WP_076448280.1">
    <property type="nucleotide sequence ID" value="NZ_FTOQ01000006.1"/>
</dbReference>
<feature type="transmembrane region" description="Helical" evidence="6">
    <location>
        <begin position="99"/>
        <end position="122"/>
    </location>
</feature>
<keyword evidence="8" id="KW-1185">Reference proteome</keyword>
<dbReference type="STRING" id="633194.SAMN05421759_106127"/>
<evidence type="ECO:0000256" key="2">
    <source>
        <dbReference type="ARBA" id="ARBA00022475"/>
    </source>
</evidence>
<feature type="transmembrane region" description="Helical" evidence="6">
    <location>
        <begin position="12"/>
        <end position="32"/>
    </location>
</feature>
<dbReference type="GO" id="GO:0043190">
    <property type="term" value="C:ATP-binding cassette (ABC) transporter complex"/>
    <property type="evidence" value="ECO:0007669"/>
    <property type="project" value="InterPro"/>
</dbReference>
<evidence type="ECO:0000313" key="7">
    <source>
        <dbReference type="EMBL" id="SIS91986.1"/>
    </source>
</evidence>
<dbReference type="Proteomes" id="UP000186684">
    <property type="component" value="Unassembled WGS sequence"/>
</dbReference>
<protein>
    <submittedName>
        <fullName evidence="7">Lipopolysaccharide export system permease protein</fullName>
    </submittedName>
</protein>
<dbReference type="Pfam" id="PF03739">
    <property type="entry name" value="LptF_LptG"/>
    <property type="match status" value="1"/>
</dbReference>
<proteinExistence type="predicted"/>
<evidence type="ECO:0000256" key="5">
    <source>
        <dbReference type="ARBA" id="ARBA00023136"/>
    </source>
</evidence>
<dbReference type="AlphaFoldDB" id="A0A1N7N0T4"/>
<evidence type="ECO:0000256" key="6">
    <source>
        <dbReference type="SAM" id="Phobius"/>
    </source>
</evidence>
<dbReference type="NCBIfam" id="TIGR04408">
    <property type="entry name" value="LptG_lptG"/>
    <property type="match status" value="1"/>
</dbReference>
<feature type="transmembrane region" description="Helical" evidence="6">
    <location>
        <begin position="305"/>
        <end position="326"/>
    </location>
</feature>
<feature type="transmembrane region" description="Helical" evidence="6">
    <location>
        <begin position="282"/>
        <end position="299"/>
    </location>
</feature>
<evidence type="ECO:0000256" key="4">
    <source>
        <dbReference type="ARBA" id="ARBA00022989"/>
    </source>
</evidence>
<evidence type="ECO:0000313" key="8">
    <source>
        <dbReference type="Proteomes" id="UP000186684"/>
    </source>
</evidence>
<keyword evidence="3 6" id="KW-0812">Transmembrane</keyword>
<dbReference type="InterPro" id="IPR005495">
    <property type="entry name" value="LptG/LptF_permease"/>
</dbReference>
<dbReference type="EMBL" id="FTOQ01000006">
    <property type="protein sequence ID" value="SIS91986.1"/>
    <property type="molecule type" value="Genomic_DNA"/>
</dbReference>
<evidence type="ECO:0000256" key="3">
    <source>
        <dbReference type="ARBA" id="ARBA00022692"/>
    </source>
</evidence>
<organism evidence="7 8">
    <name type="scientific">Roseivivax lentus</name>
    <dbReference type="NCBI Taxonomy" id="633194"/>
    <lineage>
        <taxon>Bacteria</taxon>
        <taxon>Pseudomonadati</taxon>
        <taxon>Pseudomonadota</taxon>
        <taxon>Alphaproteobacteria</taxon>
        <taxon>Rhodobacterales</taxon>
        <taxon>Roseobacteraceae</taxon>
        <taxon>Roseivivax</taxon>
    </lineage>
</organism>